<protein>
    <submittedName>
        <fullName evidence="1">Uncharacterized protein</fullName>
    </submittedName>
</protein>
<evidence type="ECO:0000313" key="2">
    <source>
        <dbReference type="Proteomes" id="UP000054018"/>
    </source>
</evidence>
<dbReference type="HOGENOM" id="CLU_2622920_0_0_1"/>
<proteinExistence type="predicted"/>
<accession>A0A0C9Y0F5</accession>
<name>A0A0C9Y0F5_9AGAM</name>
<evidence type="ECO:0000313" key="1">
    <source>
        <dbReference type="EMBL" id="KIK18230.1"/>
    </source>
</evidence>
<reference evidence="1 2" key="1">
    <citation type="submission" date="2014-04" db="EMBL/GenBank/DDBJ databases">
        <authorList>
            <consortium name="DOE Joint Genome Institute"/>
            <person name="Kuo A."/>
            <person name="Kohler A."/>
            <person name="Costa M.D."/>
            <person name="Nagy L.G."/>
            <person name="Floudas D."/>
            <person name="Copeland A."/>
            <person name="Barry K.W."/>
            <person name="Cichocki N."/>
            <person name="Veneault-Fourrey C."/>
            <person name="LaButti K."/>
            <person name="Lindquist E.A."/>
            <person name="Lipzen A."/>
            <person name="Lundell T."/>
            <person name="Morin E."/>
            <person name="Murat C."/>
            <person name="Sun H."/>
            <person name="Tunlid A."/>
            <person name="Henrissat B."/>
            <person name="Grigoriev I.V."/>
            <person name="Hibbett D.S."/>
            <person name="Martin F."/>
            <person name="Nordberg H.P."/>
            <person name="Cantor M.N."/>
            <person name="Hua S.X."/>
        </authorList>
    </citation>
    <scope>NUCLEOTIDE SEQUENCE [LARGE SCALE GENOMIC DNA]</scope>
    <source>
        <strain evidence="1 2">441</strain>
    </source>
</reference>
<reference evidence="2" key="2">
    <citation type="submission" date="2015-01" db="EMBL/GenBank/DDBJ databases">
        <title>Evolutionary Origins and Diversification of the Mycorrhizal Mutualists.</title>
        <authorList>
            <consortium name="DOE Joint Genome Institute"/>
            <consortium name="Mycorrhizal Genomics Consortium"/>
            <person name="Kohler A."/>
            <person name="Kuo A."/>
            <person name="Nagy L.G."/>
            <person name="Floudas D."/>
            <person name="Copeland A."/>
            <person name="Barry K.W."/>
            <person name="Cichocki N."/>
            <person name="Veneault-Fourrey C."/>
            <person name="LaButti K."/>
            <person name="Lindquist E.A."/>
            <person name="Lipzen A."/>
            <person name="Lundell T."/>
            <person name="Morin E."/>
            <person name="Murat C."/>
            <person name="Riley R."/>
            <person name="Ohm R."/>
            <person name="Sun H."/>
            <person name="Tunlid A."/>
            <person name="Henrissat B."/>
            <person name="Grigoriev I.V."/>
            <person name="Hibbett D.S."/>
            <person name="Martin F."/>
        </authorList>
    </citation>
    <scope>NUCLEOTIDE SEQUENCE [LARGE SCALE GENOMIC DNA]</scope>
    <source>
        <strain evidence="2">441</strain>
    </source>
</reference>
<keyword evidence="2" id="KW-1185">Reference proteome</keyword>
<sequence length="78" mass="8471">MDGISSMALELTMAFDFFISHPNAALVKTAETLPGTRSYRGHSPTSSLRCASTVTKVFALQFLPRSISVRSSEYSPAE</sequence>
<dbReference type="AlphaFoldDB" id="A0A0C9Y0F5"/>
<organism evidence="1 2">
    <name type="scientific">Pisolithus microcarpus 441</name>
    <dbReference type="NCBI Taxonomy" id="765257"/>
    <lineage>
        <taxon>Eukaryota</taxon>
        <taxon>Fungi</taxon>
        <taxon>Dikarya</taxon>
        <taxon>Basidiomycota</taxon>
        <taxon>Agaricomycotina</taxon>
        <taxon>Agaricomycetes</taxon>
        <taxon>Agaricomycetidae</taxon>
        <taxon>Boletales</taxon>
        <taxon>Sclerodermatineae</taxon>
        <taxon>Pisolithaceae</taxon>
        <taxon>Pisolithus</taxon>
    </lineage>
</organism>
<dbReference type="EMBL" id="KN833810">
    <property type="protein sequence ID" value="KIK18230.1"/>
    <property type="molecule type" value="Genomic_DNA"/>
</dbReference>
<gene>
    <name evidence="1" type="ORF">PISMIDRAFT_684415</name>
</gene>
<dbReference type="Proteomes" id="UP000054018">
    <property type="component" value="Unassembled WGS sequence"/>
</dbReference>